<evidence type="ECO:0000313" key="3">
    <source>
        <dbReference type="Proteomes" id="UP001054902"/>
    </source>
</evidence>
<keyword evidence="1" id="KW-0472">Membrane</keyword>
<dbReference type="Proteomes" id="UP001054902">
    <property type="component" value="Unassembled WGS sequence"/>
</dbReference>
<accession>A0AAD3H1A4</accession>
<gene>
    <name evidence="2" type="ORF">CTEN210_03110</name>
</gene>
<evidence type="ECO:0000313" key="2">
    <source>
        <dbReference type="EMBL" id="GFH46636.1"/>
    </source>
</evidence>
<keyword evidence="3" id="KW-1185">Reference proteome</keyword>
<dbReference type="AlphaFoldDB" id="A0AAD3H1A4"/>
<keyword evidence="1" id="KW-1133">Transmembrane helix</keyword>
<reference evidence="2 3" key="1">
    <citation type="journal article" date="2021" name="Sci. Rep.">
        <title>The genome of the diatom Chaetoceros tenuissimus carries an ancient integrated fragment of an extant virus.</title>
        <authorList>
            <person name="Hongo Y."/>
            <person name="Kimura K."/>
            <person name="Takaki Y."/>
            <person name="Yoshida Y."/>
            <person name="Baba S."/>
            <person name="Kobayashi G."/>
            <person name="Nagasaki K."/>
            <person name="Hano T."/>
            <person name="Tomaru Y."/>
        </authorList>
    </citation>
    <scope>NUCLEOTIDE SEQUENCE [LARGE SCALE GENOMIC DNA]</scope>
    <source>
        <strain evidence="2 3">NIES-3715</strain>
    </source>
</reference>
<proteinExistence type="predicted"/>
<name>A0AAD3H1A4_9STRA</name>
<dbReference type="EMBL" id="BLLK01000022">
    <property type="protein sequence ID" value="GFH46636.1"/>
    <property type="molecule type" value="Genomic_DNA"/>
</dbReference>
<feature type="transmembrane region" description="Helical" evidence="1">
    <location>
        <begin position="96"/>
        <end position="115"/>
    </location>
</feature>
<organism evidence="2 3">
    <name type="scientific">Chaetoceros tenuissimus</name>
    <dbReference type="NCBI Taxonomy" id="426638"/>
    <lineage>
        <taxon>Eukaryota</taxon>
        <taxon>Sar</taxon>
        <taxon>Stramenopiles</taxon>
        <taxon>Ochrophyta</taxon>
        <taxon>Bacillariophyta</taxon>
        <taxon>Coscinodiscophyceae</taxon>
        <taxon>Chaetocerotophycidae</taxon>
        <taxon>Chaetocerotales</taxon>
        <taxon>Chaetocerotaceae</taxon>
        <taxon>Chaetoceros</taxon>
    </lineage>
</organism>
<comment type="caution">
    <text evidence="2">The sequence shown here is derived from an EMBL/GenBank/DDBJ whole genome shotgun (WGS) entry which is preliminary data.</text>
</comment>
<keyword evidence="1" id="KW-0812">Transmembrane</keyword>
<protein>
    <submittedName>
        <fullName evidence="2">Uncharacterized protein</fullName>
    </submittedName>
</protein>
<sequence>MAQATALNRIQEDLTDDKISNVPEKMSRISEINRNKAYGGAVLGTFATSSYLIELKNGQEGSSYIMNRIRDDWADEEIRNWPGKTRRTRQFFRNRFYGGIAIGTFVILWYIFFVFD</sequence>
<evidence type="ECO:0000256" key="1">
    <source>
        <dbReference type="SAM" id="Phobius"/>
    </source>
</evidence>